<dbReference type="EMBL" id="VXIV02002811">
    <property type="protein sequence ID" value="KAF6022739.1"/>
    <property type="molecule type" value="Genomic_DNA"/>
</dbReference>
<comment type="caution">
    <text evidence="1">The sequence shown here is derived from an EMBL/GenBank/DDBJ whole genome shotgun (WGS) entry which is preliminary data.</text>
</comment>
<gene>
    <name evidence="1" type="ORF">EB796_018947</name>
</gene>
<dbReference type="Proteomes" id="UP000593567">
    <property type="component" value="Unassembled WGS sequence"/>
</dbReference>
<name>A0A7J7J925_BUGNE</name>
<sequence>MTLTKPQSSRAIRSTKSLYNRIANYYHPLGGSLSLKNNLPSLKLKMPIKQGFDNLDIELLGAGLNESHILSMMEKVRKLKTGPIVHSETEQNGDKDSETMSTALVQKFPLPARLRVSQGMLVMIYPDGAACDIIKVSEQVVGMYWQQWKNRLKLYWQNNLGINDSD</sequence>
<evidence type="ECO:0000313" key="1">
    <source>
        <dbReference type="EMBL" id="KAF6022739.1"/>
    </source>
</evidence>
<accession>A0A7J7J925</accession>
<organism evidence="1 2">
    <name type="scientific">Bugula neritina</name>
    <name type="common">Brown bryozoan</name>
    <name type="synonym">Sertularia neritina</name>
    <dbReference type="NCBI Taxonomy" id="10212"/>
    <lineage>
        <taxon>Eukaryota</taxon>
        <taxon>Metazoa</taxon>
        <taxon>Spiralia</taxon>
        <taxon>Lophotrochozoa</taxon>
        <taxon>Bryozoa</taxon>
        <taxon>Gymnolaemata</taxon>
        <taxon>Cheilostomatida</taxon>
        <taxon>Flustrina</taxon>
        <taxon>Buguloidea</taxon>
        <taxon>Bugulidae</taxon>
        <taxon>Bugula</taxon>
    </lineage>
</organism>
<proteinExistence type="predicted"/>
<reference evidence="1" key="1">
    <citation type="submission" date="2020-06" db="EMBL/GenBank/DDBJ databases">
        <title>Draft genome of Bugula neritina, a colonial animal packing powerful symbionts and potential medicines.</title>
        <authorList>
            <person name="Rayko M."/>
        </authorList>
    </citation>
    <scope>NUCLEOTIDE SEQUENCE [LARGE SCALE GENOMIC DNA]</scope>
    <source>
        <strain evidence="1">Kwan_BN1</strain>
    </source>
</reference>
<protein>
    <submittedName>
        <fullName evidence="1">Uncharacterized protein</fullName>
    </submittedName>
</protein>
<evidence type="ECO:0000313" key="2">
    <source>
        <dbReference type="Proteomes" id="UP000593567"/>
    </source>
</evidence>
<keyword evidence="2" id="KW-1185">Reference proteome</keyword>
<dbReference type="AlphaFoldDB" id="A0A7J7J925"/>